<dbReference type="Proteomes" id="UP000886523">
    <property type="component" value="Unassembled WGS sequence"/>
</dbReference>
<organism evidence="2 3">
    <name type="scientific">Hydnum rufescens UP504</name>
    <dbReference type="NCBI Taxonomy" id="1448309"/>
    <lineage>
        <taxon>Eukaryota</taxon>
        <taxon>Fungi</taxon>
        <taxon>Dikarya</taxon>
        <taxon>Basidiomycota</taxon>
        <taxon>Agaricomycotina</taxon>
        <taxon>Agaricomycetes</taxon>
        <taxon>Cantharellales</taxon>
        <taxon>Hydnaceae</taxon>
        <taxon>Hydnum</taxon>
    </lineage>
</organism>
<protein>
    <submittedName>
        <fullName evidence="2">Uncharacterized protein</fullName>
    </submittedName>
</protein>
<keyword evidence="3" id="KW-1185">Reference proteome</keyword>
<evidence type="ECO:0000313" key="3">
    <source>
        <dbReference type="Proteomes" id="UP000886523"/>
    </source>
</evidence>
<dbReference type="AlphaFoldDB" id="A0A9P6E0U3"/>
<comment type="caution">
    <text evidence="2">The sequence shown here is derived from an EMBL/GenBank/DDBJ whole genome shotgun (WGS) entry which is preliminary data.</text>
</comment>
<reference evidence="2" key="1">
    <citation type="journal article" date="2020" name="Nat. Commun.">
        <title>Large-scale genome sequencing of mycorrhizal fungi provides insights into the early evolution of symbiotic traits.</title>
        <authorList>
            <person name="Miyauchi S."/>
            <person name="Kiss E."/>
            <person name="Kuo A."/>
            <person name="Drula E."/>
            <person name="Kohler A."/>
            <person name="Sanchez-Garcia M."/>
            <person name="Morin E."/>
            <person name="Andreopoulos B."/>
            <person name="Barry K.W."/>
            <person name="Bonito G."/>
            <person name="Buee M."/>
            <person name="Carver A."/>
            <person name="Chen C."/>
            <person name="Cichocki N."/>
            <person name="Clum A."/>
            <person name="Culley D."/>
            <person name="Crous P.W."/>
            <person name="Fauchery L."/>
            <person name="Girlanda M."/>
            <person name="Hayes R.D."/>
            <person name="Keri Z."/>
            <person name="LaButti K."/>
            <person name="Lipzen A."/>
            <person name="Lombard V."/>
            <person name="Magnuson J."/>
            <person name="Maillard F."/>
            <person name="Murat C."/>
            <person name="Nolan M."/>
            <person name="Ohm R.A."/>
            <person name="Pangilinan J."/>
            <person name="Pereira M.F."/>
            <person name="Perotto S."/>
            <person name="Peter M."/>
            <person name="Pfister S."/>
            <person name="Riley R."/>
            <person name="Sitrit Y."/>
            <person name="Stielow J.B."/>
            <person name="Szollosi G."/>
            <person name="Zifcakova L."/>
            <person name="Stursova M."/>
            <person name="Spatafora J.W."/>
            <person name="Tedersoo L."/>
            <person name="Vaario L.M."/>
            <person name="Yamada A."/>
            <person name="Yan M."/>
            <person name="Wang P."/>
            <person name="Xu J."/>
            <person name="Bruns T."/>
            <person name="Baldrian P."/>
            <person name="Vilgalys R."/>
            <person name="Dunand C."/>
            <person name="Henrissat B."/>
            <person name="Grigoriev I.V."/>
            <person name="Hibbett D."/>
            <person name="Nagy L.G."/>
            <person name="Martin F.M."/>
        </authorList>
    </citation>
    <scope>NUCLEOTIDE SEQUENCE</scope>
    <source>
        <strain evidence="2">UP504</strain>
    </source>
</reference>
<dbReference type="EMBL" id="MU128926">
    <property type="protein sequence ID" value="KAF9518273.1"/>
    <property type="molecule type" value="Genomic_DNA"/>
</dbReference>
<proteinExistence type="predicted"/>
<gene>
    <name evidence="2" type="ORF">BS47DRAFT_331727</name>
</gene>
<name>A0A9P6E0U3_9AGAM</name>
<accession>A0A9P6E0U3</accession>
<sequence length="96" mass="11115">MSPTRPSRARPLAQSGGPGSHAPNCLRQFSHTCTSRDLPWISRLTVSEVMRMNFTSRHHNQSDHWIIPTLFMLSQNPCCRDLQSKFFSQTTTIWLW</sequence>
<feature type="region of interest" description="Disordered" evidence="1">
    <location>
        <begin position="1"/>
        <end position="23"/>
    </location>
</feature>
<evidence type="ECO:0000256" key="1">
    <source>
        <dbReference type="SAM" id="MobiDB-lite"/>
    </source>
</evidence>
<evidence type="ECO:0000313" key="2">
    <source>
        <dbReference type="EMBL" id="KAF9518273.1"/>
    </source>
</evidence>